<dbReference type="AlphaFoldDB" id="A0A384LIL2"/>
<reference evidence="2" key="1">
    <citation type="submission" date="2012-11" db="EMBL/GenBank/DDBJ databases">
        <authorList>
            <person name="Becker E.A."/>
            <person name="Seitzer P."/>
            <person name="Tritt A."/>
            <person name="Larsen D."/>
            <person name="Yao A."/>
            <person name="Wu D."/>
            <person name="Darling A."/>
            <person name="Eisen J.A."/>
            <person name="Facciotti M.T."/>
        </authorList>
    </citation>
    <scope>NUCLEOTIDE SEQUENCE [LARGE SCALE GENOMIC DNA]</scope>
    <source>
        <strain evidence="2">ATCC 29605 / DSM 3757 / JCM 8879 / NBRC 14742 / NCIMB 2012 / VKM B-1768 / DS2</strain>
    </source>
</reference>
<dbReference type="OrthoDB" id="313523at2157"/>
<dbReference type="GO" id="GO:0051301">
    <property type="term" value="P:cell division"/>
    <property type="evidence" value="ECO:0007669"/>
    <property type="project" value="UniProtKB-KW"/>
</dbReference>
<dbReference type="GeneID" id="8925632"/>
<comment type="caution">
    <text evidence="1">The sequence shown here is derived from an EMBL/GenBank/DDBJ whole genome shotgun (WGS) entry which is preliminary data.</text>
</comment>
<evidence type="ECO:0000313" key="2">
    <source>
        <dbReference type="Proteomes" id="UP000011532"/>
    </source>
</evidence>
<dbReference type="RefSeq" id="WP_004045342.1">
    <property type="nucleotide sequence ID" value="NC_013967.1"/>
</dbReference>
<gene>
    <name evidence="1" type="ORF">C498_19394</name>
</gene>
<proteinExistence type="predicted"/>
<dbReference type="SUPFAM" id="SSF52540">
    <property type="entry name" value="P-loop containing nucleoside triphosphate hydrolases"/>
    <property type="match status" value="1"/>
</dbReference>
<dbReference type="EMBL" id="AOHU01000106">
    <property type="protein sequence ID" value="ELY23920.1"/>
    <property type="molecule type" value="Genomic_DNA"/>
</dbReference>
<keyword evidence="1" id="KW-0132">Cell division</keyword>
<dbReference type="Proteomes" id="UP000011532">
    <property type="component" value="Unassembled WGS sequence"/>
</dbReference>
<organism evidence="1 2">
    <name type="scientific">Haloferax volcanii (strain ATCC 29605 / DSM 3757 / JCM 8879 / NBRC 14742 / NCIMB 2012 / VKM B-1768 / DS2)</name>
    <name type="common">Halobacterium volcanii</name>
    <dbReference type="NCBI Taxonomy" id="309800"/>
    <lineage>
        <taxon>Archaea</taxon>
        <taxon>Methanobacteriati</taxon>
        <taxon>Methanobacteriota</taxon>
        <taxon>Stenosarchaea group</taxon>
        <taxon>Halobacteria</taxon>
        <taxon>Halobacteriales</taxon>
        <taxon>Haloferacaceae</taxon>
        <taxon>Haloferax</taxon>
    </lineage>
</organism>
<dbReference type="InterPro" id="IPR027417">
    <property type="entry name" value="P-loop_NTPase"/>
</dbReference>
<sequence length="247" mass="24649">MSIPTTIALVGATGGAGTTRLSLELAAALATDGRDVAVLDAAFATQGLSDYVSGTLDPDATALVTDAADVPLESGLVAFETDAEGRVAVCPAAAPFERLARAMTPDAARAFEGRIAEAADGFDHVLVDAPLLASNQTVAAAAACDRVALVAPATDRGADAVGRLSARAADIDTDIDAVVSTFGALDDADVVVPETEATGLADAPACREDAELAAGVAAVAEVLLDIEIDAVAATDGVLGSVSEYVRR</sequence>
<reference evidence="1 2" key="2">
    <citation type="journal article" date="2014" name="PLoS Genet.">
        <title>Phylogenetically driven sequencing of extremely halophilic archaea reveals strategies for static and dynamic osmo-response.</title>
        <authorList>
            <person name="Becker E.A."/>
            <person name="Seitzer P.M."/>
            <person name="Tritt A."/>
            <person name="Larsen D."/>
            <person name="Krusor M."/>
            <person name="Yao A.I."/>
            <person name="Wu D."/>
            <person name="Madern D."/>
            <person name="Eisen J.A."/>
            <person name="Darling A.E."/>
            <person name="Facciotti M.T."/>
        </authorList>
    </citation>
    <scope>NUCLEOTIDE SEQUENCE [LARGE SCALE GENOMIC DNA]</scope>
    <source>
        <strain evidence="2">ATCC 29605 / DSM 3757 / JCM 8879 / NBRC 14742 / NCIMB 2012 / VKM B-1768 / DS2</strain>
    </source>
</reference>
<evidence type="ECO:0000313" key="1">
    <source>
        <dbReference type="EMBL" id="ELY23920.1"/>
    </source>
</evidence>
<dbReference type="Gene3D" id="3.40.50.300">
    <property type="entry name" value="P-loop containing nucleotide triphosphate hydrolases"/>
    <property type="match status" value="1"/>
</dbReference>
<accession>A0A384LIL2</accession>
<keyword evidence="1" id="KW-0131">Cell cycle</keyword>
<name>A0A384LIL2_HALVD</name>
<protein>
    <submittedName>
        <fullName evidence="1">Cell division inhibitor</fullName>
    </submittedName>
</protein>